<dbReference type="RefSeq" id="WP_194977598.1">
    <property type="nucleotide sequence ID" value="NZ_JADMKS010000002.1"/>
</dbReference>
<dbReference type="InterPro" id="IPR046335">
    <property type="entry name" value="LacI/GalR-like_sensor"/>
</dbReference>
<dbReference type="InterPro" id="IPR028082">
    <property type="entry name" value="Peripla_BP_I"/>
</dbReference>
<dbReference type="PROSITE" id="PS50932">
    <property type="entry name" value="HTH_LACI_2"/>
    <property type="match status" value="1"/>
</dbReference>
<dbReference type="GO" id="GO:0000976">
    <property type="term" value="F:transcription cis-regulatory region binding"/>
    <property type="evidence" value="ECO:0007669"/>
    <property type="project" value="TreeGrafter"/>
</dbReference>
<evidence type="ECO:0000313" key="5">
    <source>
        <dbReference type="EMBL" id="MBF6636021.1"/>
    </source>
</evidence>
<protein>
    <submittedName>
        <fullName evidence="5">LacI family DNA-binding transcriptional regulator</fullName>
    </submittedName>
</protein>
<evidence type="ECO:0000256" key="3">
    <source>
        <dbReference type="ARBA" id="ARBA00023163"/>
    </source>
</evidence>
<proteinExistence type="predicted"/>
<name>A0AA40WZU3_9GAMM</name>
<dbReference type="CDD" id="cd01574">
    <property type="entry name" value="PBP1_LacI"/>
    <property type="match status" value="1"/>
</dbReference>
<dbReference type="GO" id="GO:0003700">
    <property type="term" value="F:DNA-binding transcription factor activity"/>
    <property type="evidence" value="ECO:0007669"/>
    <property type="project" value="TreeGrafter"/>
</dbReference>
<keyword evidence="3" id="KW-0804">Transcription</keyword>
<dbReference type="PANTHER" id="PTHR30146">
    <property type="entry name" value="LACI-RELATED TRANSCRIPTIONAL REPRESSOR"/>
    <property type="match status" value="1"/>
</dbReference>
<comment type="caution">
    <text evidence="5">The sequence shown here is derived from an EMBL/GenBank/DDBJ whole genome shotgun (WGS) entry which is preliminary data.</text>
</comment>
<feature type="domain" description="HTH lacI-type" evidence="4">
    <location>
        <begin position="7"/>
        <end position="61"/>
    </location>
</feature>
<dbReference type="AlphaFoldDB" id="A0AA40WZU3"/>
<dbReference type="Proteomes" id="UP000705283">
    <property type="component" value="Unassembled WGS sequence"/>
</dbReference>
<dbReference type="CDD" id="cd01392">
    <property type="entry name" value="HTH_LacI"/>
    <property type="match status" value="1"/>
</dbReference>
<reference evidence="5" key="1">
    <citation type="submission" date="2020-11" db="EMBL/GenBank/DDBJ databases">
        <authorList>
            <person name="Lee S.D."/>
        </authorList>
    </citation>
    <scope>NUCLEOTIDE SEQUENCE</scope>
    <source>
        <strain evidence="5">SAP-2</strain>
    </source>
</reference>
<dbReference type="EMBL" id="JADMKS010000002">
    <property type="protein sequence ID" value="MBF6636021.1"/>
    <property type="molecule type" value="Genomic_DNA"/>
</dbReference>
<accession>A0AA40WZU3</accession>
<organism evidence="5 6">
    <name type="scientific">Rouxiella silvae</name>
    <dbReference type="NCBI Taxonomy" id="1646373"/>
    <lineage>
        <taxon>Bacteria</taxon>
        <taxon>Pseudomonadati</taxon>
        <taxon>Pseudomonadota</taxon>
        <taxon>Gammaproteobacteria</taxon>
        <taxon>Enterobacterales</taxon>
        <taxon>Yersiniaceae</taxon>
        <taxon>Rouxiella</taxon>
    </lineage>
</organism>
<dbReference type="SUPFAM" id="SSF53822">
    <property type="entry name" value="Periplasmic binding protein-like I"/>
    <property type="match status" value="1"/>
</dbReference>
<sequence>MNKPKSVTLDDVARHAGVSYQTVSRVLNQAAQVSEKTRSRVEAAMNELNYVPNRMAQQLAGKQSFTLGLASTNLALNAPSQGASAIKTRANQLGYHVVISMVEDLQLKSCRAAVNELIAQRVDGILINVPLETDNAQQVKQCCGNLPVLFLDVDPQANLLSILFDPQEGAMQGLEHLLALGHRQIALLTGPLESVSARLRYEGWLTGLTAHQLEAFSVLHGDWSSASGYQLALNLLNPPQRPTAILVANDQMALGVLRAAHQLGVTVPEQLSVVGYDDTEDSAYFQPPLTTIAQDFRLSGRESVNRMVQMLQHPQQTSPGSLLLNTTLMLRQTTSSPGESPDSVQSLALELKRIARQLEQL</sequence>
<reference evidence="5" key="2">
    <citation type="submission" date="2022-09" db="EMBL/GenBank/DDBJ databases">
        <title>Rouxiella aceris sp. nov., isolated from tree sap and emended description of the genus Rhouxiella.</title>
        <authorList>
            <person name="Kim I.S."/>
        </authorList>
    </citation>
    <scope>NUCLEOTIDE SEQUENCE</scope>
    <source>
        <strain evidence="5">SAP-2</strain>
    </source>
</reference>
<dbReference type="Gene3D" id="1.10.260.40">
    <property type="entry name" value="lambda repressor-like DNA-binding domains"/>
    <property type="match status" value="1"/>
</dbReference>
<dbReference type="Pfam" id="PF13377">
    <property type="entry name" value="Peripla_BP_3"/>
    <property type="match status" value="1"/>
</dbReference>
<keyword evidence="1" id="KW-0805">Transcription regulation</keyword>
<evidence type="ECO:0000313" key="6">
    <source>
        <dbReference type="Proteomes" id="UP000705283"/>
    </source>
</evidence>
<keyword evidence="2 5" id="KW-0238">DNA-binding</keyword>
<dbReference type="Gene3D" id="3.40.50.2300">
    <property type="match status" value="2"/>
</dbReference>
<dbReference type="InterPro" id="IPR000843">
    <property type="entry name" value="HTH_LacI"/>
</dbReference>
<dbReference type="NCBIfam" id="NF007075">
    <property type="entry name" value="PRK09526.1"/>
    <property type="match status" value="1"/>
</dbReference>
<evidence type="ECO:0000256" key="2">
    <source>
        <dbReference type="ARBA" id="ARBA00023125"/>
    </source>
</evidence>
<dbReference type="Pfam" id="PF00356">
    <property type="entry name" value="LacI"/>
    <property type="match status" value="1"/>
</dbReference>
<dbReference type="SUPFAM" id="SSF47413">
    <property type="entry name" value="lambda repressor-like DNA-binding domains"/>
    <property type="match status" value="1"/>
</dbReference>
<dbReference type="PROSITE" id="PS00356">
    <property type="entry name" value="HTH_LACI_1"/>
    <property type="match status" value="1"/>
</dbReference>
<evidence type="ECO:0000256" key="1">
    <source>
        <dbReference type="ARBA" id="ARBA00023015"/>
    </source>
</evidence>
<dbReference type="PANTHER" id="PTHR30146:SF153">
    <property type="entry name" value="LACTOSE OPERON REPRESSOR"/>
    <property type="match status" value="1"/>
</dbReference>
<gene>
    <name evidence="5" type="ORF">ITX54_05000</name>
</gene>
<dbReference type="SMART" id="SM00354">
    <property type="entry name" value="HTH_LACI"/>
    <property type="match status" value="1"/>
</dbReference>
<dbReference type="InterPro" id="IPR010982">
    <property type="entry name" value="Lambda_DNA-bd_dom_sf"/>
</dbReference>
<evidence type="ECO:0000259" key="4">
    <source>
        <dbReference type="PROSITE" id="PS50932"/>
    </source>
</evidence>
<dbReference type="PRINTS" id="PR00036">
    <property type="entry name" value="HTHLACI"/>
</dbReference>